<protein>
    <submittedName>
        <fullName evidence="1">Uncharacterized protein</fullName>
    </submittedName>
</protein>
<proteinExistence type="predicted"/>
<comment type="caution">
    <text evidence="1">The sequence shown here is derived from an EMBL/GenBank/DDBJ whole genome shotgun (WGS) entry which is preliminary data.</text>
</comment>
<sequence>MTDELQSRDTDGRVETRLARDLESLCIAACISLLTFPITSKSQMAEQIFRSSLKRRDFHDTARCRRWAVSAENAASIEHSKEHLGHPDINKQLSNIKPQATCRIAPHWTTSWAAKWAGESGRLDQRGLPANHGGRREQLASHVSLNTLSVSAEISEPDAKENKKFNRAQPSVGFWPRLPSLNSFQCIGFDRELRNIVETIGATHFPGPTSMKLVRSYPKTRATSDYVLLQSKLLSEQSGHFRRYRTNNIDFQPQVDHPRGLFSSKELDTAKGLA</sequence>
<evidence type="ECO:0000313" key="2">
    <source>
        <dbReference type="Proteomes" id="UP001283361"/>
    </source>
</evidence>
<reference evidence="1" key="1">
    <citation type="journal article" date="2023" name="G3 (Bethesda)">
        <title>A reference genome for the long-term kleptoplast-retaining sea slug Elysia crispata morphotype clarki.</title>
        <authorList>
            <person name="Eastman K.E."/>
            <person name="Pendleton A.L."/>
            <person name="Shaikh M.A."/>
            <person name="Suttiyut T."/>
            <person name="Ogas R."/>
            <person name="Tomko P."/>
            <person name="Gavelis G."/>
            <person name="Widhalm J.R."/>
            <person name="Wisecaver J.H."/>
        </authorList>
    </citation>
    <scope>NUCLEOTIDE SEQUENCE</scope>
    <source>
        <strain evidence="1">ECLA1</strain>
    </source>
</reference>
<gene>
    <name evidence="1" type="ORF">RRG08_034392</name>
</gene>
<keyword evidence="2" id="KW-1185">Reference proteome</keyword>
<organism evidence="1 2">
    <name type="scientific">Elysia crispata</name>
    <name type="common">lettuce slug</name>
    <dbReference type="NCBI Taxonomy" id="231223"/>
    <lineage>
        <taxon>Eukaryota</taxon>
        <taxon>Metazoa</taxon>
        <taxon>Spiralia</taxon>
        <taxon>Lophotrochozoa</taxon>
        <taxon>Mollusca</taxon>
        <taxon>Gastropoda</taxon>
        <taxon>Heterobranchia</taxon>
        <taxon>Euthyneura</taxon>
        <taxon>Panpulmonata</taxon>
        <taxon>Sacoglossa</taxon>
        <taxon>Placobranchoidea</taxon>
        <taxon>Plakobranchidae</taxon>
        <taxon>Elysia</taxon>
    </lineage>
</organism>
<evidence type="ECO:0000313" key="1">
    <source>
        <dbReference type="EMBL" id="KAK3741347.1"/>
    </source>
</evidence>
<dbReference type="EMBL" id="JAWDGP010006429">
    <property type="protein sequence ID" value="KAK3741347.1"/>
    <property type="molecule type" value="Genomic_DNA"/>
</dbReference>
<dbReference type="AlphaFoldDB" id="A0AAE1CWN5"/>
<name>A0AAE1CWN5_9GAST</name>
<accession>A0AAE1CWN5</accession>
<dbReference type="Proteomes" id="UP001283361">
    <property type="component" value="Unassembled WGS sequence"/>
</dbReference>